<gene>
    <name evidence="3" type="ORF">CR205_19590</name>
</gene>
<keyword evidence="2" id="KW-0812">Transmembrane</keyword>
<dbReference type="PANTHER" id="PTHR40027:SF1">
    <property type="entry name" value="CELL DIVISION PROTEIN DIVIC"/>
    <property type="match status" value="1"/>
</dbReference>
<evidence type="ECO:0000313" key="4">
    <source>
        <dbReference type="Proteomes" id="UP000248066"/>
    </source>
</evidence>
<dbReference type="Proteomes" id="UP000248066">
    <property type="component" value="Unassembled WGS sequence"/>
</dbReference>
<dbReference type="OrthoDB" id="2991180at2"/>
<organism evidence="3 4">
    <name type="scientific">Alteribacter lacisalsi</name>
    <dbReference type="NCBI Taxonomy" id="2045244"/>
    <lineage>
        <taxon>Bacteria</taxon>
        <taxon>Bacillati</taxon>
        <taxon>Bacillota</taxon>
        <taxon>Bacilli</taxon>
        <taxon>Bacillales</taxon>
        <taxon>Bacillaceae</taxon>
        <taxon>Alteribacter</taxon>
    </lineage>
</organism>
<sequence>MHDQRRETFERLASKYAKEQEQLQEQKRRRRKGLIRRMSIFGVLMAAGLIFTVYTLFTQHSTMNQQQQEQAELDQHLVELEQEEVALREEKELLQDYDYIAEIARRDYFLTKPGETLFQLPQSSSD</sequence>
<keyword evidence="4" id="KW-1185">Reference proteome</keyword>
<dbReference type="GO" id="GO:0051301">
    <property type="term" value="P:cell division"/>
    <property type="evidence" value="ECO:0007669"/>
    <property type="project" value="UniProtKB-KW"/>
</dbReference>
<dbReference type="InterPro" id="IPR039076">
    <property type="entry name" value="DivIC"/>
</dbReference>
<evidence type="ECO:0000313" key="3">
    <source>
        <dbReference type="EMBL" id="PYZ95421.1"/>
    </source>
</evidence>
<name>A0A2W0H2Y5_9BACI</name>
<keyword evidence="2" id="KW-1133">Transmembrane helix</keyword>
<keyword evidence="3" id="KW-0132">Cell division</keyword>
<keyword evidence="3" id="KW-0131">Cell cycle</keyword>
<protein>
    <submittedName>
        <fullName evidence="3">Cell division protein</fullName>
    </submittedName>
</protein>
<proteinExistence type="predicted"/>
<keyword evidence="1" id="KW-0175">Coiled coil</keyword>
<evidence type="ECO:0000256" key="1">
    <source>
        <dbReference type="SAM" id="Coils"/>
    </source>
</evidence>
<comment type="caution">
    <text evidence="3">The sequence shown here is derived from an EMBL/GenBank/DDBJ whole genome shotgun (WGS) entry which is preliminary data.</text>
</comment>
<dbReference type="AlphaFoldDB" id="A0A2W0H2Y5"/>
<dbReference type="Pfam" id="PF04977">
    <property type="entry name" value="DivIC"/>
    <property type="match status" value="1"/>
</dbReference>
<feature type="coiled-coil region" evidence="1">
    <location>
        <begin position="63"/>
        <end position="97"/>
    </location>
</feature>
<keyword evidence="2" id="KW-0472">Membrane</keyword>
<dbReference type="InterPro" id="IPR007060">
    <property type="entry name" value="FtsL/DivIC"/>
</dbReference>
<evidence type="ECO:0000256" key="2">
    <source>
        <dbReference type="SAM" id="Phobius"/>
    </source>
</evidence>
<accession>A0A2W0H2Y5</accession>
<dbReference type="EMBL" id="PDOF01000005">
    <property type="protein sequence ID" value="PYZ95421.1"/>
    <property type="molecule type" value="Genomic_DNA"/>
</dbReference>
<dbReference type="RefSeq" id="WP_110521850.1">
    <property type="nucleotide sequence ID" value="NZ_PDOF01000005.1"/>
</dbReference>
<reference evidence="3 4" key="1">
    <citation type="submission" date="2017-10" db="EMBL/GenBank/DDBJ databases">
        <title>Bacillus sp. nov., a halophilic bacterium isolated from a Yangshapao Lake.</title>
        <authorList>
            <person name="Wang H."/>
        </authorList>
    </citation>
    <scope>NUCLEOTIDE SEQUENCE [LARGE SCALE GENOMIC DNA]</scope>
    <source>
        <strain evidence="3 4">YSP-3</strain>
    </source>
</reference>
<dbReference type="PANTHER" id="PTHR40027">
    <property type="entry name" value="CELL DIVISION PROTEIN DIVIC"/>
    <property type="match status" value="1"/>
</dbReference>
<feature type="transmembrane region" description="Helical" evidence="2">
    <location>
        <begin position="38"/>
        <end position="57"/>
    </location>
</feature>